<feature type="region of interest" description="Disordered" evidence="6">
    <location>
        <begin position="196"/>
        <end position="227"/>
    </location>
</feature>
<name>A0A1S3DS92_DIACI</name>
<dbReference type="Pfam" id="PF01607">
    <property type="entry name" value="CBM_14"/>
    <property type="match status" value="3"/>
</dbReference>
<dbReference type="PANTHER" id="PTHR23301">
    <property type="entry name" value="CHITIN BINDING PERITROPHIN-A"/>
    <property type="match status" value="1"/>
</dbReference>
<feature type="region of interest" description="Disordered" evidence="6">
    <location>
        <begin position="120"/>
        <end position="139"/>
    </location>
</feature>
<evidence type="ECO:0000313" key="8">
    <source>
        <dbReference type="Proteomes" id="UP000079169"/>
    </source>
</evidence>
<keyword evidence="8" id="KW-1185">Reference proteome</keyword>
<feature type="compositionally biased region" description="Pro residues" evidence="6">
    <location>
        <begin position="12"/>
        <end position="22"/>
    </location>
</feature>
<dbReference type="OMA" id="EAYEFSC"/>
<dbReference type="InterPro" id="IPR051940">
    <property type="entry name" value="Chitin_bind-dev_reg"/>
</dbReference>
<keyword evidence="2" id="KW-0732">Signal</keyword>
<dbReference type="STRING" id="121845.A0A1S3DS92"/>
<dbReference type="InterPro" id="IPR036508">
    <property type="entry name" value="Chitin-bd_dom_sf"/>
</dbReference>
<dbReference type="SMART" id="SM00494">
    <property type="entry name" value="ChtBD2"/>
    <property type="match status" value="3"/>
</dbReference>
<dbReference type="InterPro" id="IPR002557">
    <property type="entry name" value="Chitin-bd_dom"/>
</dbReference>
<gene>
    <name evidence="9" type="primary">LOC103523810</name>
</gene>
<protein>
    <submittedName>
        <fullName evidence="9">Protein obstructor-E-like</fullName>
    </submittedName>
</protein>
<evidence type="ECO:0000256" key="1">
    <source>
        <dbReference type="ARBA" id="ARBA00022669"/>
    </source>
</evidence>
<sequence length="260" mass="27308">EQPSQPTGEPQPAYPPIGPDPTLPEGENGVETYPGQPPLLPVTTEFPSTTETFTEQTTSTAASGLGQYCQSPRGQYPSPNSCGNYINCWDDVAIEQECPSGLLFGETTCDYPQNVDCGDRPVPALEAPGSDGSSSGNGTSSQCPSSFGTYKSKKNCGAFVVCVAGEAYEFSCPGGTNYNDRLKVCDYPYRVDCGDLPPNPNSVPSRKKSEEGSSSGNGTSSQCPSSFGTYKSKKNCGAFVVCVAGEAYEFSCPGGTNYND</sequence>
<feature type="non-terminal residue" evidence="9">
    <location>
        <position position="260"/>
    </location>
</feature>
<feature type="region of interest" description="Disordered" evidence="6">
    <location>
        <begin position="1"/>
        <end position="45"/>
    </location>
</feature>
<dbReference type="PaxDb" id="121845-A0A1S3DS92"/>
<evidence type="ECO:0000256" key="5">
    <source>
        <dbReference type="ARBA" id="ARBA00023180"/>
    </source>
</evidence>
<evidence type="ECO:0000256" key="6">
    <source>
        <dbReference type="SAM" id="MobiDB-lite"/>
    </source>
</evidence>
<feature type="compositionally biased region" description="Low complexity" evidence="6">
    <location>
        <begin position="212"/>
        <end position="226"/>
    </location>
</feature>
<keyword evidence="3" id="KW-0677">Repeat</keyword>
<keyword evidence="1" id="KW-0147">Chitin-binding</keyword>
<dbReference type="PROSITE" id="PS50940">
    <property type="entry name" value="CHIT_BIND_II"/>
    <property type="match status" value="3"/>
</dbReference>
<evidence type="ECO:0000256" key="3">
    <source>
        <dbReference type="ARBA" id="ARBA00022737"/>
    </source>
</evidence>
<keyword evidence="5" id="KW-0325">Glycoprotein</keyword>
<dbReference type="GO" id="GO:0008061">
    <property type="term" value="F:chitin binding"/>
    <property type="evidence" value="ECO:0007669"/>
    <property type="project" value="UniProtKB-KW"/>
</dbReference>
<proteinExistence type="predicted"/>
<dbReference type="Proteomes" id="UP000079169">
    <property type="component" value="Unplaced"/>
</dbReference>
<evidence type="ECO:0000256" key="2">
    <source>
        <dbReference type="ARBA" id="ARBA00022729"/>
    </source>
</evidence>
<dbReference type="RefSeq" id="XP_008487051.1">
    <property type="nucleotide sequence ID" value="XM_008488829.1"/>
</dbReference>
<evidence type="ECO:0000313" key="9">
    <source>
        <dbReference type="RefSeq" id="XP_008487051.1"/>
    </source>
</evidence>
<evidence type="ECO:0000256" key="4">
    <source>
        <dbReference type="ARBA" id="ARBA00023157"/>
    </source>
</evidence>
<reference evidence="9" key="1">
    <citation type="submission" date="2025-08" db="UniProtKB">
        <authorList>
            <consortium name="RefSeq"/>
        </authorList>
    </citation>
    <scope>IDENTIFICATION</scope>
</reference>
<dbReference type="SUPFAM" id="SSF57625">
    <property type="entry name" value="Invertebrate chitin-binding proteins"/>
    <property type="match status" value="3"/>
</dbReference>
<feature type="domain" description="Chitin-binding type-2" evidence="7">
    <location>
        <begin position="66"/>
        <end position="119"/>
    </location>
</feature>
<dbReference type="GeneID" id="103523810"/>
<feature type="domain" description="Chitin-binding type-2" evidence="7">
    <location>
        <begin position="220"/>
        <end position="260"/>
    </location>
</feature>
<feature type="compositionally biased region" description="Low complexity" evidence="6">
    <location>
        <begin position="129"/>
        <end position="139"/>
    </location>
</feature>
<feature type="domain" description="Chitin-binding type-2" evidence="7">
    <location>
        <begin position="140"/>
        <end position="195"/>
    </location>
</feature>
<dbReference type="AlphaFoldDB" id="A0A1S3DS92"/>
<accession>A0A1S3DS92</accession>
<dbReference type="KEGG" id="dci:103523810"/>
<keyword evidence="4" id="KW-1015">Disulfide bond</keyword>
<dbReference type="GO" id="GO:0005576">
    <property type="term" value="C:extracellular region"/>
    <property type="evidence" value="ECO:0007669"/>
    <property type="project" value="InterPro"/>
</dbReference>
<organism evidence="8 9">
    <name type="scientific">Diaphorina citri</name>
    <name type="common">Asian citrus psyllid</name>
    <dbReference type="NCBI Taxonomy" id="121845"/>
    <lineage>
        <taxon>Eukaryota</taxon>
        <taxon>Metazoa</taxon>
        <taxon>Ecdysozoa</taxon>
        <taxon>Arthropoda</taxon>
        <taxon>Hexapoda</taxon>
        <taxon>Insecta</taxon>
        <taxon>Pterygota</taxon>
        <taxon>Neoptera</taxon>
        <taxon>Paraneoptera</taxon>
        <taxon>Hemiptera</taxon>
        <taxon>Sternorrhyncha</taxon>
        <taxon>Psylloidea</taxon>
        <taxon>Psyllidae</taxon>
        <taxon>Diaphorininae</taxon>
        <taxon>Diaphorina</taxon>
    </lineage>
</organism>
<dbReference type="Gene3D" id="2.170.140.10">
    <property type="entry name" value="Chitin binding domain"/>
    <property type="match status" value="3"/>
</dbReference>
<dbReference type="PANTHER" id="PTHR23301:SF0">
    <property type="entry name" value="CHITIN-BINDING TYPE-2 DOMAIN-CONTAINING PROTEIN-RELATED"/>
    <property type="match status" value="1"/>
</dbReference>
<feature type="non-terminal residue" evidence="9">
    <location>
        <position position="1"/>
    </location>
</feature>
<evidence type="ECO:0000259" key="7">
    <source>
        <dbReference type="PROSITE" id="PS50940"/>
    </source>
</evidence>